<comment type="caution">
    <text evidence="1">The sequence shown here is derived from an EMBL/GenBank/DDBJ whole genome shotgun (WGS) entry which is preliminary data.</text>
</comment>
<evidence type="ECO:0000313" key="2">
    <source>
        <dbReference type="Proteomes" id="UP000692954"/>
    </source>
</evidence>
<evidence type="ECO:0000313" key="1">
    <source>
        <dbReference type="EMBL" id="CAD8068314.1"/>
    </source>
</evidence>
<protein>
    <submittedName>
        <fullName evidence="1">Uncharacterized protein</fullName>
    </submittedName>
</protein>
<keyword evidence="2" id="KW-1185">Reference proteome</keyword>
<dbReference type="EMBL" id="CAJJDN010000024">
    <property type="protein sequence ID" value="CAD8068314.1"/>
    <property type="molecule type" value="Genomic_DNA"/>
</dbReference>
<name>A0A8S1M0D2_9CILI</name>
<organism evidence="1 2">
    <name type="scientific">Paramecium sonneborni</name>
    <dbReference type="NCBI Taxonomy" id="65129"/>
    <lineage>
        <taxon>Eukaryota</taxon>
        <taxon>Sar</taxon>
        <taxon>Alveolata</taxon>
        <taxon>Ciliophora</taxon>
        <taxon>Intramacronucleata</taxon>
        <taxon>Oligohymenophorea</taxon>
        <taxon>Peniculida</taxon>
        <taxon>Parameciidae</taxon>
        <taxon>Paramecium</taxon>
    </lineage>
</organism>
<sequence length="92" mass="10959">MEMDLNYQIEKHKDDTKFADADFGFEGENEMMTTQLPPRKIAQQQIKWSLYLDFFTNLCIDYSKVHKESNFFAFTNILQLLFSIMITNQVFT</sequence>
<dbReference type="AlphaFoldDB" id="A0A8S1M0D2"/>
<accession>A0A8S1M0D2</accession>
<gene>
    <name evidence="1" type="ORF">PSON_ATCC_30995.1.T0240090</name>
</gene>
<dbReference type="Proteomes" id="UP000692954">
    <property type="component" value="Unassembled WGS sequence"/>
</dbReference>
<proteinExistence type="predicted"/>
<reference evidence="1" key="1">
    <citation type="submission" date="2021-01" db="EMBL/GenBank/DDBJ databases">
        <authorList>
            <consortium name="Genoscope - CEA"/>
            <person name="William W."/>
        </authorList>
    </citation>
    <scope>NUCLEOTIDE SEQUENCE</scope>
</reference>